<evidence type="ECO:0008006" key="4">
    <source>
        <dbReference type="Google" id="ProtNLM"/>
    </source>
</evidence>
<reference evidence="2 3" key="1">
    <citation type="submission" date="2022-06" db="EMBL/GenBank/DDBJ databases">
        <title>Genomic Encyclopedia of Archaeal and Bacterial Type Strains, Phase II (KMG-II): from individual species to whole genera.</title>
        <authorList>
            <person name="Goeker M."/>
        </authorList>
    </citation>
    <scope>NUCLEOTIDE SEQUENCE [LARGE SCALE GENOMIC DNA]</scope>
    <source>
        <strain evidence="2 3">DSM 40477</strain>
    </source>
</reference>
<name>A0ABT1HXS8_STRSD</name>
<evidence type="ECO:0000313" key="3">
    <source>
        <dbReference type="Proteomes" id="UP001205311"/>
    </source>
</evidence>
<keyword evidence="3" id="KW-1185">Reference proteome</keyword>
<gene>
    <name evidence="2" type="ORF">LX15_004050</name>
</gene>
<dbReference type="RefSeq" id="WP_253671189.1">
    <property type="nucleotide sequence ID" value="NZ_JAMTCP010000025.1"/>
</dbReference>
<evidence type="ECO:0000313" key="2">
    <source>
        <dbReference type="EMBL" id="MCP2260337.1"/>
    </source>
</evidence>
<feature type="chain" id="PRO_5046624499" description="Lipoprotein" evidence="1">
    <location>
        <begin position="29"/>
        <end position="309"/>
    </location>
</feature>
<dbReference type="Proteomes" id="UP001205311">
    <property type="component" value="Unassembled WGS sequence"/>
</dbReference>
<accession>A0ABT1HXS8</accession>
<sequence length="309" mass="33166">MTSRTRTTRAVTAAKAVVTAVTSAVLCAALTACGWSEPERADRDRTIRAAVEQHVPGVTVTATEPGTGPWRNLTDRHSPYAVGVTVRSTPASLDEAERTTRAVLRALWDHGPDEMARLTVTHEFALPAGVPCPEQRKPDPCGLDGQSVSAGYARRLWGEPANRHSVRNADDEQTFPPLETTRFLLAVGGGTEISSPLLDPRVPHYVQLRLPAGTPEQKAREALVGAARASWLTDIGPLRPLLVRAAVPAKDKGGPCAFETTHVVVENGQAATVTKSPSVTPQPCAVIEETYSPERMRQEFGARPEGLPQ</sequence>
<organism evidence="2 3">
    <name type="scientific">Streptoalloteichus tenebrarius (strain ATCC 17920 / DSM 40477 / JCM 4838 / CBS 697.72 / NBRC 16177 / NCIMB 11028 / NRRL B-12390 / A12253. 1 / ISP 5477)</name>
    <name type="common">Streptomyces tenebrarius</name>
    <dbReference type="NCBI Taxonomy" id="1933"/>
    <lineage>
        <taxon>Bacteria</taxon>
        <taxon>Bacillati</taxon>
        <taxon>Actinomycetota</taxon>
        <taxon>Actinomycetes</taxon>
        <taxon>Pseudonocardiales</taxon>
        <taxon>Pseudonocardiaceae</taxon>
        <taxon>Streptoalloteichus</taxon>
    </lineage>
</organism>
<dbReference type="PROSITE" id="PS51257">
    <property type="entry name" value="PROKAR_LIPOPROTEIN"/>
    <property type="match status" value="1"/>
</dbReference>
<dbReference type="EMBL" id="JAMTCP010000025">
    <property type="protein sequence ID" value="MCP2260337.1"/>
    <property type="molecule type" value="Genomic_DNA"/>
</dbReference>
<comment type="caution">
    <text evidence="2">The sequence shown here is derived from an EMBL/GenBank/DDBJ whole genome shotgun (WGS) entry which is preliminary data.</text>
</comment>
<protein>
    <recommendedName>
        <fullName evidence="4">Lipoprotein</fullName>
    </recommendedName>
</protein>
<keyword evidence="1" id="KW-0732">Signal</keyword>
<feature type="signal peptide" evidence="1">
    <location>
        <begin position="1"/>
        <end position="28"/>
    </location>
</feature>
<evidence type="ECO:0000256" key="1">
    <source>
        <dbReference type="SAM" id="SignalP"/>
    </source>
</evidence>
<proteinExistence type="predicted"/>